<evidence type="ECO:0000313" key="2">
    <source>
        <dbReference type="EMBL" id="KGA17990.1"/>
    </source>
</evidence>
<protein>
    <recommendedName>
        <fullName evidence="1">YdhG-like domain-containing protein</fullName>
    </recommendedName>
</protein>
<dbReference type="EMBL" id="JNSK01000032">
    <property type="protein sequence ID" value="KGA17990.1"/>
    <property type="molecule type" value="Genomic_DNA"/>
</dbReference>
<dbReference type="Pfam" id="PF08818">
    <property type="entry name" value="DUF1801"/>
    <property type="match status" value="1"/>
</dbReference>
<dbReference type="SUPFAM" id="SSF159888">
    <property type="entry name" value="YdhG-like"/>
    <property type="match status" value="1"/>
</dbReference>
<gene>
    <name evidence="2" type="ORF">GM50_9985</name>
</gene>
<dbReference type="AlphaFoldDB" id="A0A094Q1N1"/>
<evidence type="ECO:0000259" key="1">
    <source>
        <dbReference type="Pfam" id="PF08818"/>
    </source>
</evidence>
<reference evidence="2" key="1">
    <citation type="submission" date="2014-05" db="EMBL/GenBank/DDBJ databases">
        <title>Key roles for freshwater Actinobacteria revealed by deep metagenomic sequencing.</title>
        <authorList>
            <person name="Ghai R."/>
            <person name="Mizuno C.M."/>
            <person name="Picazo A."/>
            <person name="Camacho A."/>
            <person name="Rodriguez-Valera F."/>
        </authorList>
    </citation>
    <scope>NUCLEOTIDE SEQUENCE</scope>
</reference>
<name>A0A094Q1N1_9ZZZZ</name>
<dbReference type="InterPro" id="IPR025629">
    <property type="entry name" value="DUF4287"/>
</dbReference>
<dbReference type="InterPro" id="IPR014922">
    <property type="entry name" value="YdhG-like"/>
</dbReference>
<organism evidence="2">
    <name type="scientific">freshwater metagenome</name>
    <dbReference type="NCBI Taxonomy" id="449393"/>
    <lineage>
        <taxon>unclassified sequences</taxon>
        <taxon>metagenomes</taxon>
        <taxon>ecological metagenomes</taxon>
    </lineage>
</organism>
<dbReference type="Pfam" id="PF14117">
    <property type="entry name" value="DUF4287"/>
    <property type="match status" value="1"/>
</dbReference>
<feature type="domain" description="YdhG-like" evidence="1">
    <location>
        <begin position="89"/>
        <end position="181"/>
    </location>
</feature>
<sequence length="186" mass="21326">MAVSDGDREKFFPLIEKKYGEKMAYWFAVMKKLEGQKYPEQIAYLRENHGFSQAHANALVMYSRGSTSSKRHETPAAYFKSIDAKQAKKIKEIIKVITTKYPDLELVMAWNQPMLKRGKDYVFGASVSTNHISIAPWGDVLKNFAIKFEKLEGVRVTKKTIAIPNHWEVDSKLLLAMVAARLKEIR</sequence>
<accession>A0A094Q1N1</accession>
<proteinExistence type="predicted"/>
<dbReference type="Gene3D" id="3.90.1150.200">
    <property type="match status" value="1"/>
</dbReference>
<comment type="caution">
    <text evidence="2">The sequence shown here is derived from an EMBL/GenBank/DDBJ whole genome shotgun (WGS) entry which is preliminary data.</text>
</comment>